<keyword evidence="1" id="KW-0732">Signal</keyword>
<evidence type="ECO:0000256" key="1">
    <source>
        <dbReference type="ARBA" id="ARBA00022729"/>
    </source>
</evidence>
<dbReference type="Pfam" id="PF13505">
    <property type="entry name" value="OMP_b-brl"/>
    <property type="match status" value="1"/>
</dbReference>
<feature type="compositionally biased region" description="Low complexity" evidence="2">
    <location>
        <begin position="231"/>
        <end position="241"/>
    </location>
</feature>
<evidence type="ECO:0000259" key="3">
    <source>
        <dbReference type="Pfam" id="PF13505"/>
    </source>
</evidence>
<name>A0ABU2Y8T3_9FLAO</name>
<keyword evidence="5" id="KW-1185">Reference proteome</keyword>
<accession>A0ABU2Y8T3</accession>
<dbReference type="Proteomes" id="UP001252186">
    <property type="component" value="Unassembled WGS sequence"/>
</dbReference>
<gene>
    <name evidence="4" type="ORF">RM519_13525</name>
</gene>
<dbReference type="EMBL" id="JAVRHV010000009">
    <property type="protein sequence ID" value="MDT0554276.1"/>
    <property type="molecule type" value="Genomic_DNA"/>
</dbReference>
<feature type="region of interest" description="Disordered" evidence="2">
    <location>
        <begin position="218"/>
        <end position="255"/>
    </location>
</feature>
<feature type="domain" description="Outer membrane protein beta-barrel" evidence="3">
    <location>
        <begin position="8"/>
        <end position="212"/>
    </location>
</feature>
<proteinExistence type="predicted"/>
<evidence type="ECO:0000313" key="4">
    <source>
        <dbReference type="EMBL" id="MDT0554276.1"/>
    </source>
</evidence>
<dbReference type="InterPro" id="IPR027385">
    <property type="entry name" value="Beta-barrel_OMP"/>
</dbReference>
<reference evidence="4 5" key="1">
    <citation type="submission" date="2023-09" db="EMBL/GenBank/DDBJ databases">
        <authorList>
            <person name="Rey-Velasco X."/>
        </authorList>
    </citation>
    <scope>NUCLEOTIDE SEQUENCE [LARGE SCALE GENOMIC DNA]</scope>
    <source>
        <strain evidence="4 5">P050</strain>
    </source>
</reference>
<evidence type="ECO:0000313" key="5">
    <source>
        <dbReference type="Proteomes" id="UP001252186"/>
    </source>
</evidence>
<dbReference type="RefSeq" id="WP_311594363.1">
    <property type="nucleotide sequence ID" value="NZ_JAVRHV010000009.1"/>
</dbReference>
<organism evidence="4 5">
    <name type="scientific">Urechidicola vernalis</name>
    <dbReference type="NCBI Taxonomy" id="3075600"/>
    <lineage>
        <taxon>Bacteria</taxon>
        <taxon>Pseudomonadati</taxon>
        <taxon>Bacteroidota</taxon>
        <taxon>Flavobacteriia</taxon>
        <taxon>Flavobacteriales</taxon>
        <taxon>Flavobacteriaceae</taxon>
        <taxon>Urechidicola</taxon>
    </lineage>
</organism>
<evidence type="ECO:0000256" key="2">
    <source>
        <dbReference type="SAM" id="MobiDB-lite"/>
    </source>
</evidence>
<comment type="caution">
    <text evidence="4">The sequence shown here is derived from an EMBL/GenBank/DDBJ whole genome shotgun (WGS) entry which is preliminary data.</text>
</comment>
<sequence>MKKVQYIITLVLFVFTVNTHSQEIFVGSGFSSATFLDYENSEGENTLDDSGFSKVKQPLLESGIRFDLYKQRVKFDLGLHYHKYEIRTAFIAGEIRIPTTYNLSYVGAKVGLKVDVLRWKNFGLQGHVHLFHDWLVSGTNEYMDQRVDLYNDNTMDKGLMGFHRGFGLEYKVNKKIACYINYNIATSFKEANQDSNEGEAYSLDARSIRVGVLFTLSKKKKKAPVKKTETKTTTTTTTTTTTEEEEGTKNKGEND</sequence>
<protein>
    <recommendedName>
        <fullName evidence="3">Outer membrane protein beta-barrel domain-containing protein</fullName>
    </recommendedName>
</protein>